<accession>A0A919A569</accession>
<evidence type="ECO:0000313" key="2">
    <source>
        <dbReference type="Proteomes" id="UP000630718"/>
    </source>
</evidence>
<dbReference type="EMBL" id="BNBI01000001">
    <property type="protein sequence ID" value="GHE86806.1"/>
    <property type="molecule type" value="Genomic_DNA"/>
</dbReference>
<reference evidence="1" key="1">
    <citation type="journal article" date="2014" name="Int. J. Syst. Evol. Microbiol.">
        <title>Complete genome sequence of Corynebacterium casei LMG S-19264T (=DSM 44701T), isolated from a smear-ripened cheese.</title>
        <authorList>
            <consortium name="US DOE Joint Genome Institute (JGI-PGF)"/>
            <person name="Walter F."/>
            <person name="Albersmeier A."/>
            <person name="Kalinowski J."/>
            <person name="Ruckert C."/>
        </authorList>
    </citation>
    <scope>NUCLEOTIDE SEQUENCE</scope>
    <source>
        <strain evidence="1">JCM 4477</strain>
    </source>
</reference>
<proteinExistence type="predicted"/>
<dbReference type="Proteomes" id="UP000630718">
    <property type="component" value="Unassembled WGS sequence"/>
</dbReference>
<protein>
    <submittedName>
        <fullName evidence="1">Uncharacterized protein</fullName>
    </submittedName>
</protein>
<keyword evidence="2" id="KW-1185">Reference proteome</keyword>
<dbReference type="AlphaFoldDB" id="A0A919A569"/>
<sequence>MGEPEQDGALPEEAHHDVGVVRELLLEDLDRDGLAGLSGHGRLGARGLALAGSPDGPRGTASERLLEEVLAAYRPHVMRSLLLAGCSDPL</sequence>
<name>A0A919A569_9ACTN</name>
<gene>
    <name evidence="1" type="ORF">GCM10018772_08200</name>
</gene>
<comment type="caution">
    <text evidence="1">The sequence shown here is derived from an EMBL/GenBank/DDBJ whole genome shotgun (WGS) entry which is preliminary data.</text>
</comment>
<reference evidence="1" key="2">
    <citation type="submission" date="2020-09" db="EMBL/GenBank/DDBJ databases">
        <authorList>
            <person name="Sun Q."/>
            <person name="Ohkuma M."/>
        </authorList>
    </citation>
    <scope>NUCLEOTIDE SEQUENCE</scope>
    <source>
        <strain evidence="1">JCM 4477</strain>
    </source>
</reference>
<evidence type="ECO:0000313" key="1">
    <source>
        <dbReference type="EMBL" id="GHE86806.1"/>
    </source>
</evidence>
<organism evidence="1 2">
    <name type="scientific">Streptomyces fumanus</name>
    <dbReference type="NCBI Taxonomy" id="67302"/>
    <lineage>
        <taxon>Bacteria</taxon>
        <taxon>Bacillati</taxon>
        <taxon>Actinomycetota</taxon>
        <taxon>Actinomycetes</taxon>
        <taxon>Kitasatosporales</taxon>
        <taxon>Streptomycetaceae</taxon>
        <taxon>Streptomyces</taxon>
    </lineage>
</organism>